<evidence type="ECO:0000313" key="2">
    <source>
        <dbReference type="Proteomes" id="UP000179227"/>
    </source>
</evidence>
<name>A0A1F5I270_9BACT</name>
<protein>
    <submittedName>
        <fullName evidence="1">Uncharacterized protein</fullName>
    </submittedName>
</protein>
<accession>A0A1F5I270</accession>
<organism evidence="1 2">
    <name type="scientific">Candidatus Curtissbacteria bacterium RIFCSPLOWO2_01_FULL_42_26</name>
    <dbReference type="NCBI Taxonomy" id="1797729"/>
    <lineage>
        <taxon>Bacteria</taxon>
        <taxon>Candidatus Curtissiibacteriota</taxon>
    </lineage>
</organism>
<comment type="caution">
    <text evidence="1">The sequence shown here is derived from an EMBL/GenBank/DDBJ whole genome shotgun (WGS) entry which is preliminary data.</text>
</comment>
<dbReference type="Proteomes" id="UP000179227">
    <property type="component" value="Unassembled WGS sequence"/>
</dbReference>
<dbReference type="STRING" id="1797729.A3A60_02980"/>
<dbReference type="EMBL" id="MFBS01000010">
    <property type="protein sequence ID" value="OGE10483.1"/>
    <property type="molecule type" value="Genomic_DNA"/>
</dbReference>
<reference evidence="1 2" key="1">
    <citation type="journal article" date="2016" name="Nat. Commun.">
        <title>Thousands of microbial genomes shed light on interconnected biogeochemical processes in an aquifer system.</title>
        <authorList>
            <person name="Anantharaman K."/>
            <person name="Brown C.T."/>
            <person name="Hug L.A."/>
            <person name="Sharon I."/>
            <person name="Castelle C.J."/>
            <person name="Probst A.J."/>
            <person name="Thomas B.C."/>
            <person name="Singh A."/>
            <person name="Wilkins M.J."/>
            <person name="Karaoz U."/>
            <person name="Brodie E.L."/>
            <person name="Williams K.H."/>
            <person name="Hubbard S.S."/>
            <person name="Banfield J.F."/>
        </authorList>
    </citation>
    <scope>NUCLEOTIDE SEQUENCE [LARGE SCALE GENOMIC DNA]</scope>
</reference>
<dbReference type="AlphaFoldDB" id="A0A1F5I270"/>
<gene>
    <name evidence="1" type="ORF">A3A60_02980</name>
</gene>
<evidence type="ECO:0000313" key="1">
    <source>
        <dbReference type="EMBL" id="OGE10483.1"/>
    </source>
</evidence>
<proteinExistence type="predicted"/>
<sequence length="777" mass="86301">MPKLPRVFQPVLKLIACPERSRRVSRFALVTLFFLFSLFTLPLLASLAPSGTLTRPALAAEPPAPQPCQNAKFDEDKLTDNWLTEPDGEPPITVIIPEVLAHQPVFFQFEVDFSKLSALFGPANSNYLEGNYQDKDHKAANISQLDAAGISKFHGAGQKAAPKAMLDPLKVETVKYIYEKNTLAESADVYTDFNGREGKTIYEMRNAFGEPDPETQRGTDQWENGWGKYWDKIPTTYSEFYEGRIIFKYAREENIQRVINGEYCPDELPRQITFVMPEFFRTTAITGQLNQIVVPKVAQSDHSNDIVLNQNNPTASQGVLGKIISICSKFLKDNPVSNALEKVISRLPNIFNPVGKVYAEESEGCIKILGPGKESQDPYCALPADQLQGDDRCNNQTDQFKRDTENQNVKCTFYIAISESAGTYGIWPVFRIPLITEQWNNALFSDQTEPSVGSIDSQVTNRPGVYSWSTPRVVFENKLKRLLGSCDPSVADPLNDPSCTELVNLASRLTSCNPEEDPNSSSCQELDSLGIPLGEYVGFKDCVEQPGSLQNWERQILVCAYGYIKTLSDLKKEPGEVEQNNPDNAKERFVGGVNCAGPHQNQDVNFLPKAAQEVFGITNECPVQAVAQLPDTGSGPGPPPGNVPPTQDNCFGKWFLDNPVGNFGDPLCDFGEEKLYNLLQQLDPANAAYWFYTIVPCEAPGYNVNAFNPNSTSGEAFGLYQMGHQAYPQYGLDYQIGDGATNGYDRGDVKWDLQTSNAINWNKTYLGEDFSYWGCAQ</sequence>